<dbReference type="PANTHER" id="PTHR31635">
    <property type="entry name" value="REVERSE TRANSCRIPTASE DOMAIN-CONTAINING PROTEIN-RELATED"/>
    <property type="match status" value="1"/>
</dbReference>
<name>A0A8C1TJX4_CYPCA</name>
<dbReference type="Proteomes" id="UP000694700">
    <property type="component" value="Unplaced"/>
</dbReference>
<proteinExistence type="predicted"/>
<dbReference type="Gene3D" id="3.60.10.10">
    <property type="entry name" value="Endonuclease/exonuclease/phosphatase"/>
    <property type="match status" value="1"/>
</dbReference>
<organism evidence="3 4">
    <name type="scientific">Cyprinus carpio</name>
    <name type="common">Common carp</name>
    <dbReference type="NCBI Taxonomy" id="7962"/>
    <lineage>
        <taxon>Eukaryota</taxon>
        <taxon>Metazoa</taxon>
        <taxon>Chordata</taxon>
        <taxon>Craniata</taxon>
        <taxon>Vertebrata</taxon>
        <taxon>Euteleostomi</taxon>
        <taxon>Actinopterygii</taxon>
        <taxon>Neopterygii</taxon>
        <taxon>Teleostei</taxon>
        <taxon>Ostariophysi</taxon>
        <taxon>Cypriniformes</taxon>
        <taxon>Cyprinidae</taxon>
        <taxon>Cyprininae</taxon>
        <taxon>Cyprinus</taxon>
    </lineage>
</organism>
<protein>
    <recommendedName>
        <fullName evidence="2">Reverse transcriptase domain-containing protein</fullName>
    </recommendedName>
</protein>
<dbReference type="InterPro" id="IPR043502">
    <property type="entry name" value="DNA/RNA_pol_sf"/>
</dbReference>
<dbReference type="PROSITE" id="PS50878">
    <property type="entry name" value="RT_POL"/>
    <property type="match status" value="1"/>
</dbReference>
<feature type="domain" description="Reverse transcriptase" evidence="2">
    <location>
        <begin position="525"/>
        <end position="795"/>
    </location>
</feature>
<dbReference type="InterPro" id="IPR026960">
    <property type="entry name" value="RVT-Znf"/>
</dbReference>
<dbReference type="GO" id="GO:0003824">
    <property type="term" value="F:catalytic activity"/>
    <property type="evidence" value="ECO:0007669"/>
    <property type="project" value="InterPro"/>
</dbReference>
<evidence type="ECO:0000313" key="3">
    <source>
        <dbReference type="Ensembl" id="ENSCCRP00015023271.1"/>
    </source>
</evidence>
<accession>A0A8C1TJX4</accession>
<feature type="signal peptide" evidence="1">
    <location>
        <begin position="1"/>
        <end position="28"/>
    </location>
</feature>
<dbReference type="Pfam" id="PF03372">
    <property type="entry name" value="Exo_endo_phos"/>
    <property type="match status" value="1"/>
</dbReference>
<dbReference type="Pfam" id="PF13966">
    <property type="entry name" value="zf-RVT"/>
    <property type="match status" value="1"/>
</dbReference>
<dbReference type="Pfam" id="PF00078">
    <property type="entry name" value="RVT_1"/>
    <property type="match status" value="1"/>
</dbReference>
<dbReference type="PANTHER" id="PTHR31635:SF196">
    <property type="entry name" value="REVERSE TRANSCRIPTASE DOMAIN-CONTAINING PROTEIN-RELATED"/>
    <property type="match status" value="1"/>
</dbReference>
<dbReference type="SUPFAM" id="SSF56672">
    <property type="entry name" value="DNA/RNA polymerases"/>
    <property type="match status" value="1"/>
</dbReference>
<dbReference type="Ensembl" id="ENSCCRT00015024127.1">
    <property type="protein sequence ID" value="ENSCCRP00015023271.1"/>
    <property type="gene ID" value="ENSCCRG00015009997.1"/>
</dbReference>
<sequence>MKMDLKLHRFVFLKLLCALICWLKLCNQMSTIKVGTLNLNGARDIKKRALLFELITQKNIDVTFIQETHSDRLNEIDWQKEWEGAVYLSHLSSIKGGVAILFAKRFLPISCEIKKMVPGRLLVLQAKFEKFNFVFLNLYAPTNSTERIAFFKEVSVFLQSCNQDDYLFLGGDFNCTENDALDRNHLEPHTVSSRVMRELIETHSLCDVWRELNNNKKQYTWSHSRDNGISMARLDRFYCFRYHFNVVKKCLIVPVGFTDHCLVLCEVFIANVKIKSAYWHFNTSLLGDMNFRSVFCNFWEIFKSRKNCFIDLRQWWDCGKVEIKALCQQYAFNVSRDIMHSMRKLESEITDLQKLVEITGEKQCLDALKCKKSSLTDLLGIKTQGALVRSRYQMLTQMDAPSRFFFGLERKNGQSRFIHSIRTENGQELKEPTSIRKRAVQFYAELYSSEYKENEELSAKFYDGLEKITQDSVGKLEKPLTEQELLNALKDMKTGKAPGIDGLSVEFYKAFWGVMGKDLLDVLNESLAVGSLPLSCRRAVVTLLPKKGDLQEIKNWRPVSLLCTDLKIFSKILANRLKDVMGQVVHSDQTYCIPGRSIMDNISLIRDILDVSGYLDLDIGFISIDQEKAFDRIEHQYLWNTLDAFGFGSNFSGMIKVLYKDIESVLKINGGLSAPFKIGRGIRQGCALSGMLYSLAIEPMLNKLRSCIQGFKLRNHSAQYQISAYADDVMILINGNKDVINLASTVSEFGVISAARVNWEKSDALIKGKWKNGLPILPGGLNWKRGGLKYLGVYLGDESVQQKNWDGIIEKMEGRLKKWKWIHSQLSFRGRVLILNNLIASNMWHKLSCVEPPTGLLSRLQTILVDFFWDRLHWVPQSVLFLPVEEGGQGLVSLSSRYATFRFQFIQKFLTGSVDVIWRAVVKDILHRVDGLGLDTALFLTDTKKLQLSGLSSFYRGLFKVWGSFIIKRPENATSLFWLLEEPLVKGARLDITDQVPNLFQRLCDTQTVKLGHMIKVAGSELKDIVAVASLLGQKSMRQTSTILELWRNKLAAEELTLLKSFEAGNLLPDMRDPFPKHWITPDLKEMSGTLLNLNGLQNLLLEELSGKVIYKCSVKIMHKSTLCEKSDNVWREKFDIGNEVKPFWRVLYKPPLMKKSGDLQWRILKGAVAVNAFVSVINSNVNEGCVFCGLRETIFHCFLECSRLKSLFALLKQLFIGFKETFTPKAFIYGAGYNRNQRFKWQLINFMVGQAKMAMYISRRNRINNIHGQDGELLFKAFIRSRISVEFKYYKEMHDLDTFVLQWCFNEVFCTVFEGDLIFSFLLC</sequence>
<keyword evidence="1" id="KW-0732">Signal</keyword>
<dbReference type="InterPro" id="IPR036691">
    <property type="entry name" value="Endo/exonu/phosph_ase_sf"/>
</dbReference>
<evidence type="ECO:0000313" key="4">
    <source>
        <dbReference type="Proteomes" id="UP000694700"/>
    </source>
</evidence>
<evidence type="ECO:0000256" key="1">
    <source>
        <dbReference type="SAM" id="SignalP"/>
    </source>
</evidence>
<dbReference type="CDD" id="cd09076">
    <property type="entry name" value="L1-EN"/>
    <property type="match status" value="1"/>
</dbReference>
<dbReference type="InterPro" id="IPR000477">
    <property type="entry name" value="RT_dom"/>
</dbReference>
<dbReference type="SUPFAM" id="SSF56219">
    <property type="entry name" value="DNase I-like"/>
    <property type="match status" value="1"/>
</dbReference>
<dbReference type="InterPro" id="IPR005135">
    <property type="entry name" value="Endo/exonuclease/phosphatase"/>
</dbReference>
<reference evidence="3" key="1">
    <citation type="submission" date="2025-08" db="UniProtKB">
        <authorList>
            <consortium name="Ensembl"/>
        </authorList>
    </citation>
    <scope>IDENTIFICATION</scope>
</reference>
<feature type="chain" id="PRO_5034055531" description="Reverse transcriptase domain-containing protein" evidence="1">
    <location>
        <begin position="29"/>
        <end position="1325"/>
    </location>
</feature>
<dbReference type="CDD" id="cd01650">
    <property type="entry name" value="RT_nLTR_like"/>
    <property type="match status" value="1"/>
</dbReference>
<evidence type="ECO:0000259" key="2">
    <source>
        <dbReference type="PROSITE" id="PS50878"/>
    </source>
</evidence>